<dbReference type="RefSeq" id="WP_203897137.1">
    <property type="nucleotide sequence ID" value="NZ_BOPF01000002.1"/>
</dbReference>
<comment type="caution">
    <text evidence="1">The sequence shown here is derived from an EMBL/GenBank/DDBJ whole genome shotgun (WGS) entry which is preliminary data.</text>
</comment>
<organism evidence="1 2">
    <name type="scientific">Virgisporangium aliadipatigenens</name>
    <dbReference type="NCBI Taxonomy" id="741659"/>
    <lineage>
        <taxon>Bacteria</taxon>
        <taxon>Bacillati</taxon>
        <taxon>Actinomycetota</taxon>
        <taxon>Actinomycetes</taxon>
        <taxon>Micromonosporales</taxon>
        <taxon>Micromonosporaceae</taxon>
        <taxon>Virgisporangium</taxon>
    </lineage>
</organism>
<protein>
    <submittedName>
        <fullName evidence="1">Uncharacterized protein</fullName>
    </submittedName>
</protein>
<reference evidence="1" key="1">
    <citation type="submission" date="2021-01" db="EMBL/GenBank/DDBJ databases">
        <title>Whole genome shotgun sequence of Virgisporangium aliadipatigenens NBRC 105644.</title>
        <authorList>
            <person name="Komaki H."/>
            <person name="Tamura T."/>
        </authorList>
    </citation>
    <scope>NUCLEOTIDE SEQUENCE</scope>
    <source>
        <strain evidence="1">NBRC 105644</strain>
    </source>
</reference>
<sequence>MASIPGAVTVDLLAHPTDLNLLNVRVRYTITFTDFDVRSRLEYLECIQIFGIDQGAGEDGVDDLIADVSAAIIRAENAPTLFRDHTFAVSRDLLNEDQPPEPNPDELQARVTLTPMLPVETVRNSPTKVLNLI</sequence>
<gene>
    <name evidence="1" type="ORF">Val02_04660</name>
</gene>
<keyword evidence="2" id="KW-1185">Reference proteome</keyword>
<evidence type="ECO:0000313" key="1">
    <source>
        <dbReference type="EMBL" id="GIJ43580.1"/>
    </source>
</evidence>
<dbReference type="Proteomes" id="UP000619260">
    <property type="component" value="Unassembled WGS sequence"/>
</dbReference>
<name>A0A8J3YGE2_9ACTN</name>
<proteinExistence type="predicted"/>
<dbReference type="AlphaFoldDB" id="A0A8J3YGE2"/>
<evidence type="ECO:0000313" key="2">
    <source>
        <dbReference type="Proteomes" id="UP000619260"/>
    </source>
</evidence>
<dbReference type="EMBL" id="BOPF01000002">
    <property type="protein sequence ID" value="GIJ43580.1"/>
    <property type="molecule type" value="Genomic_DNA"/>
</dbReference>
<accession>A0A8J3YGE2</accession>